<proteinExistence type="predicted"/>
<gene>
    <name evidence="1" type="ORF">PPEP_b0108</name>
</gene>
<reference evidence="1 2" key="1">
    <citation type="submission" date="2015-06" db="EMBL/GenBank/DDBJ databases">
        <title>Genome sequence of Pseudoalteromonas peptidolytica.</title>
        <authorList>
            <person name="Xie B.-B."/>
            <person name="Rong J.-C."/>
            <person name="Qin Q.-L."/>
            <person name="Zhang Y.-Z."/>
        </authorList>
    </citation>
    <scope>NUCLEOTIDE SEQUENCE [LARGE SCALE GENOMIC DNA]</scope>
    <source>
        <strain evidence="1 2">F12-50-A1</strain>
    </source>
</reference>
<dbReference type="EMBL" id="AQHF01000033">
    <property type="protein sequence ID" value="MBE0348386.1"/>
    <property type="molecule type" value="Genomic_DNA"/>
</dbReference>
<dbReference type="Proteomes" id="UP000660708">
    <property type="component" value="Unassembled WGS sequence"/>
</dbReference>
<evidence type="ECO:0000313" key="1">
    <source>
        <dbReference type="EMBL" id="MBE0348386.1"/>
    </source>
</evidence>
<keyword evidence="2" id="KW-1185">Reference proteome</keyword>
<accession>A0A8I0N037</accession>
<protein>
    <submittedName>
        <fullName evidence="1">Uncharacterized protein</fullName>
    </submittedName>
</protein>
<name>A0A8I0N037_9GAMM</name>
<evidence type="ECO:0000313" key="2">
    <source>
        <dbReference type="Proteomes" id="UP000660708"/>
    </source>
</evidence>
<comment type="caution">
    <text evidence="1">The sequence shown here is derived from an EMBL/GenBank/DDBJ whole genome shotgun (WGS) entry which is preliminary data.</text>
</comment>
<organism evidence="1 2">
    <name type="scientific">Pseudoalteromonas peptidolytica F12-50-A1</name>
    <dbReference type="NCBI Taxonomy" id="1315280"/>
    <lineage>
        <taxon>Bacteria</taxon>
        <taxon>Pseudomonadati</taxon>
        <taxon>Pseudomonadota</taxon>
        <taxon>Gammaproteobacteria</taxon>
        <taxon>Alteromonadales</taxon>
        <taxon>Pseudoalteromonadaceae</taxon>
        <taxon>Pseudoalteromonas</taxon>
    </lineage>
</organism>
<dbReference type="AlphaFoldDB" id="A0A8I0N037"/>
<sequence length="52" mass="5775">MNNKKLPLNLNKKVIKQIDSKMLSQLVTNKIAGGSNSYNGPCYTPATSQRYC</sequence>